<name>A0A3Q1HCR9_ANATE</name>
<reference evidence="1" key="2">
    <citation type="submission" date="2025-08" db="UniProtKB">
        <authorList>
            <consortium name="Ensembl"/>
        </authorList>
    </citation>
    <scope>IDENTIFICATION</scope>
</reference>
<reference evidence="1" key="3">
    <citation type="submission" date="2025-09" db="UniProtKB">
        <authorList>
            <consortium name="Ensembl"/>
        </authorList>
    </citation>
    <scope>IDENTIFICATION</scope>
</reference>
<protein>
    <recommendedName>
        <fullName evidence="3">Transposase Tc1-like domain-containing protein</fullName>
    </recommendedName>
</protein>
<evidence type="ECO:0000313" key="1">
    <source>
        <dbReference type="Ensembl" id="ENSATEP00000002638.1"/>
    </source>
</evidence>
<keyword evidence="2" id="KW-1185">Reference proteome</keyword>
<organism evidence="1 2">
    <name type="scientific">Anabas testudineus</name>
    <name type="common">Climbing perch</name>
    <name type="synonym">Anthias testudineus</name>
    <dbReference type="NCBI Taxonomy" id="64144"/>
    <lineage>
        <taxon>Eukaryota</taxon>
        <taxon>Metazoa</taxon>
        <taxon>Chordata</taxon>
        <taxon>Craniata</taxon>
        <taxon>Vertebrata</taxon>
        <taxon>Euteleostomi</taxon>
        <taxon>Actinopterygii</taxon>
        <taxon>Neopterygii</taxon>
        <taxon>Teleostei</taxon>
        <taxon>Neoteleostei</taxon>
        <taxon>Acanthomorphata</taxon>
        <taxon>Anabantaria</taxon>
        <taxon>Anabantiformes</taxon>
        <taxon>Anabantoidei</taxon>
        <taxon>Anabantidae</taxon>
        <taxon>Anabas</taxon>
    </lineage>
</organism>
<dbReference type="AlphaFoldDB" id="A0A3Q1HCR9"/>
<evidence type="ECO:0008006" key="3">
    <source>
        <dbReference type="Google" id="ProtNLM"/>
    </source>
</evidence>
<proteinExistence type="predicted"/>
<dbReference type="InParanoid" id="A0A3Q1HCR9"/>
<dbReference type="Proteomes" id="UP000265040">
    <property type="component" value="Chromosome 10"/>
</dbReference>
<sequence>MLKDLLEQVNISLHNSTVCKTLNRLSKQNTACLKIGKNHIDTPQHYCGGSIILWGCFGEMNSPVYQGLSRVAWCSGIKGRVGNSQ</sequence>
<evidence type="ECO:0000313" key="2">
    <source>
        <dbReference type="Proteomes" id="UP000265040"/>
    </source>
</evidence>
<accession>A0A3Q1HCR9</accession>
<reference evidence="1" key="1">
    <citation type="submission" date="2021-04" db="EMBL/GenBank/DDBJ databases">
        <authorList>
            <consortium name="Wellcome Sanger Institute Data Sharing"/>
        </authorList>
    </citation>
    <scope>NUCLEOTIDE SEQUENCE [LARGE SCALE GENOMIC DNA]</scope>
</reference>
<dbReference type="Ensembl" id="ENSATET00000002664.2">
    <property type="protein sequence ID" value="ENSATEP00000002638.1"/>
    <property type="gene ID" value="ENSATEG00000001882.2"/>
</dbReference>